<accession>A0A1A8J194</accession>
<feature type="signal peptide" evidence="2">
    <location>
        <begin position="1"/>
        <end position="22"/>
    </location>
</feature>
<sequence length="520" mass="54572">MLGPAAVSAAVWLLAALGPGLSQPDEHSPSQGFSLCRDCFYRQTPPRGVPAGLQLRPRCHRLPGGQAFATVSTPTCDTAVYTAFRLSHGWTGMGEEIVTEEEGDGIKVPALLRGAGAPSHPVSPTDTLLQHWDSTVAALVQSSVLPQCNTLGGDIYILIGAGRLGAAERGGEECRAKLLWSAVCCSPPEGKAAFSLGLIKETTEKERPASMKELEEVLGGAELFSERCGGEEQATAAVSAGLQSRGDEVKAEKTDARDMNSGNGKDEDEVVKKSRDALATSEQVAGVDAPPEELSADSGQQQEDQETTSEEDTDSNTTSTLVYILSTAMSIVQAPLRPVFSTLTQLPEQVVYVLQEDLAVLSALPGDTFTVFQLLSSDLLSWMSSATEMLYGIGETCFSGAYHCTSSMGEALLSSCYAGVTGVGALAGDTVGIFGDLLDNAWSVTRFFGGRLWEQTEGYVGTVVSELGGQVQTVGGGFGKLAWKSGKGAGNVLKCGGGLIMRVADSFVSTVREAFGQQSE</sequence>
<dbReference type="InterPro" id="IPR039015">
    <property type="entry name" value="ENDOD1"/>
</dbReference>
<name>A0A1A8J194_NOTKU</name>
<feature type="chain" id="PRO_5008372496" description="INO80 complex subunit E" evidence="2">
    <location>
        <begin position="23"/>
        <end position="520"/>
    </location>
</feature>
<evidence type="ECO:0000256" key="2">
    <source>
        <dbReference type="SAM" id="SignalP"/>
    </source>
</evidence>
<reference evidence="3" key="2">
    <citation type="submission" date="2016-06" db="EMBL/GenBank/DDBJ databases">
        <title>The genome of a short-lived fish provides insights into sex chromosome evolution and the genetic control of aging.</title>
        <authorList>
            <person name="Reichwald K."/>
            <person name="Felder M."/>
            <person name="Petzold A."/>
            <person name="Koch P."/>
            <person name="Groth M."/>
            <person name="Platzer M."/>
        </authorList>
    </citation>
    <scope>NUCLEOTIDE SEQUENCE</scope>
    <source>
        <tissue evidence="3">Brain</tissue>
    </source>
</reference>
<evidence type="ECO:0000313" key="3">
    <source>
        <dbReference type="EMBL" id="SBR03367.1"/>
    </source>
</evidence>
<dbReference type="EMBL" id="HAED01016922">
    <property type="protein sequence ID" value="SBR03367.1"/>
    <property type="molecule type" value="Transcribed_RNA"/>
</dbReference>
<keyword evidence="2" id="KW-0732">Signal</keyword>
<feature type="compositionally biased region" description="Acidic residues" evidence="1">
    <location>
        <begin position="303"/>
        <end position="314"/>
    </location>
</feature>
<evidence type="ECO:0008006" key="4">
    <source>
        <dbReference type="Google" id="ProtNLM"/>
    </source>
</evidence>
<dbReference type="PANTHER" id="PTHR21472:SF23">
    <property type="entry name" value="INO80 COMPLEX SUBUNIT E"/>
    <property type="match status" value="1"/>
</dbReference>
<reference evidence="3" key="1">
    <citation type="submission" date="2016-05" db="EMBL/GenBank/DDBJ databases">
        <authorList>
            <person name="Lavstsen T."/>
            <person name="Jespersen J.S."/>
        </authorList>
    </citation>
    <scope>NUCLEOTIDE SEQUENCE</scope>
    <source>
        <tissue evidence="3">Brain</tissue>
    </source>
</reference>
<proteinExistence type="predicted"/>
<organism evidence="3">
    <name type="scientific">Nothobranchius kuhntae</name>
    <name type="common">Beira killifish</name>
    <dbReference type="NCBI Taxonomy" id="321403"/>
    <lineage>
        <taxon>Eukaryota</taxon>
        <taxon>Metazoa</taxon>
        <taxon>Chordata</taxon>
        <taxon>Craniata</taxon>
        <taxon>Vertebrata</taxon>
        <taxon>Euteleostomi</taxon>
        <taxon>Actinopterygii</taxon>
        <taxon>Neopterygii</taxon>
        <taxon>Teleostei</taxon>
        <taxon>Neoteleostei</taxon>
        <taxon>Acanthomorphata</taxon>
        <taxon>Ovalentaria</taxon>
        <taxon>Atherinomorphae</taxon>
        <taxon>Cyprinodontiformes</taxon>
        <taxon>Nothobranchiidae</taxon>
        <taxon>Nothobranchius</taxon>
    </lineage>
</organism>
<feature type="region of interest" description="Disordered" evidence="1">
    <location>
        <begin position="234"/>
        <end position="317"/>
    </location>
</feature>
<protein>
    <recommendedName>
        <fullName evidence="4">INO80 complex subunit E</fullName>
    </recommendedName>
</protein>
<feature type="compositionally biased region" description="Basic and acidic residues" evidence="1">
    <location>
        <begin position="245"/>
        <end position="258"/>
    </location>
</feature>
<evidence type="ECO:0000256" key="1">
    <source>
        <dbReference type="SAM" id="MobiDB-lite"/>
    </source>
</evidence>
<dbReference type="PANTHER" id="PTHR21472">
    <property type="entry name" value="ENDONUCLEASE DOMAIN-CONTAINING 1 PROTEIN ENDOD1"/>
    <property type="match status" value="1"/>
</dbReference>
<gene>
    <name evidence="3" type="primary">OLA.2172</name>
</gene>
<dbReference type="AlphaFoldDB" id="A0A1A8J194"/>